<evidence type="ECO:0000313" key="3">
    <source>
        <dbReference type="Proteomes" id="UP000749646"/>
    </source>
</evidence>
<feature type="compositionally biased region" description="Polar residues" evidence="1">
    <location>
        <begin position="208"/>
        <end position="232"/>
    </location>
</feature>
<feature type="region of interest" description="Disordered" evidence="1">
    <location>
        <begin position="93"/>
        <end position="122"/>
    </location>
</feature>
<feature type="compositionally biased region" description="Basic and acidic residues" evidence="1">
    <location>
        <begin position="104"/>
        <end position="122"/>
    </location>
</feature>
<dbReference type="EMBL" id="JAAAHW010010280">
    <property type="protein sequence ID" value="KAF9928010.1"/>
    <property type="molecule type" value="Genomic_DNA"/>
</dbReference>
<proteinExistence type="predicted"/>
<evidence type="ECO:0000313" key="2">
    <source>
        <dbReference type="EMBL" id="KAF9928010.1"/>
    </source>
</evidence>
<evidence type="ECO:0000256" key="1">
    <source>
        <dbReference type="SAM" id="MobiDB-lite"/>
    </source>
</evidence>
<organism evidence="2 3">
    <name type="scientific">Modicella reniformis</name>
    <dbReference type="NCBI Taxonomy" id="1440133"/>
    <lineage>
        <taxon>Eukaryota</taxon>
        <taxon>Fungi</taxon>
        <taxon>Fungi incertae sedis</taxon>
        <taxon>Mucoromycota</taxon>
        <taxon>Mortierellomycotina</taxon>
        <taxon>Mortierellomycetes</taxon>
        <taxon>Mortierellales</taxon>
        <taxon>Mortierellaceae</taxon>
        <taxon>Modicella</taxon>
    </lineage>
</organism>
<accession>A0A9P6IK15</accession>
<feature type="compositionally biased region" description="Acidic residues" evidence="1">
    <location>
        <begin position="234"/>
        <end position="244"/>
    </location>
</feature>
<feature type="non-terminal residue" evidence="2">
    <location>
        <position position="1"/>
    </location>
</feature>
<comment type="caution">
    <text evidence="2">The sequence shown here is derived from an EMBL/GenBank/DDBJ whole genome shotgun (WGS) entry which is preliminary data.</text>
</comment>
<keyword evidence="3" id="KW-1185">Reference proteome</keyword>
<name>A0A9P6IK15_9FUNG</name>
<feature type="region of interest" description="Disordered" evidence="1">
    <location>
        <begin position="178"/>
        <end position="278"/>
    </location>
</feature>
<protein>
    <submittedName>
        <fullName evidence="2">Uncharacterized protein</fullName>
    </submittedName>
</protein>
<sequence length="554" mass="60000">DLLMLWDQASSSTATSASLTVLQEHVEESMHGQWTPEQAPLAPPSIWGCSSWETVPVFGRTLDSETMQALIPVARLDSQDLWGIVLLAETVSEQEQEQEEEEEKNNKVEVEQARREREQKQKDDYAQLGTKMVWKYHHLIVISEQTLVTKSGWKLIAGVDGGHLQPSVGGFTTALQSPNAEKYHDNDDDSDDDYWGQYGGHVDDSSTDETTSPVSDATPVYTRSQSFASRTTVNDDEDEDDDDDYWGKYGIQEQNQEEGDEKGTDSNQDPSSEEEALSEALNLIDQESGSESRRILACLENAPTTVTAVSGSGIHPKLLLEMDAAYSMAGNIGQVDATTLSMLLERLITHGAEEGVPRILAGRDNDVDGCTDNEADNIDDDDEYFEMQDMSLHSPVKAVTAAAAATTVTTATAVDNFDDPVLSSADSGSWSTSSYSAMSRTNTNTNMNAALKDSASATPKKVVLLHQHNPPSTTTTVLSPSASPLSCTDSAYNEDADATNIIITTVTTGSSSGLTESVRQSLQSAVSKASVSGMSKAELFEMLRVVYEDSSVQA</sequence>
<dbReference type="Proteomes" id="UP000749646">
    <property type="component" value="Unassembled WGS sequence"/>
</dbReference>
<dbReference type="OrthoDB" id="2409801at2759"/>
<gene>
    <name evidence="2" type="ORF">BGZ65_006469</name>
</gene>
<feature type="compositionally biased region" description="Acidic residues" evidence="1">
    <location>
        <begin position="93"/>
        <end position="103"/>
    </location>
</feature>
<dbReference type="AlphaFoldDB" id="A0A9P6IK15"/>
<reference evidence="2" key="1">
    <citation type="journal article" date="2020" name="Fungal Divers.">
        <title>Resolving the Mortierellaceae phylogeny through synthesis of multi-gene phylogenetics and phylogenomics.</title>
        <authorList>
            <person name="Vandepol N."/>
            <person name="Liber J."/>
            <person name="Desiro A."/>
            <person name="Na H."/>
            <person name="Kennedy M."/>
            <person name="Barry K."/>
            <person name="Grigoriev I.V."/>
            <person name="Miller A.N."/>
            <person name="O'Donnell K."/>
            <person name="Stajich J.E."/>
            <person name="Bonito G."/>
        </authorList>
    </citation>
    <scope>NUCLEOTIDE SEQUENCE</scope>
    <source>
        <strain evidence="2">MES-2147</strain>
    </source>
</reference>